<feature type="non-terminal residue" evidence="1">
    <location>
        <position position="1"/>
    </location>
</feature>
<dbReference type="SUPFAM" id="SSF53254">
    <property type="entry name" value="Phosphoglycerate mutase-like"/>
    <property type="match status" value="1"/>
</dbReference>
<accession>X6M2P7</accession>
<sequence>HSVFFNSDDGNDDGEINNGVDIDINIDEEGTANPLNKKKETMYWITRRFDPCFIHGKKCRYAHGDERIYQFLRWLFHDPICVNERIVVICGHSIWFRRFFKSYLPRDFKHPITTLKMQNSSVFQCQLIHFVDNNDPLQKDRYCIDPDSILTIRGGFRSPSKIL</sequence>
<evidence type="ECO:0000313" key="2">
    <source>
        <dbReference type="Proteomes" id="UP000023152"/>
    </source>
</evidence>
<dbReference type="Proteomes" id="UP000023152">
    <property type="component" value="Unassembled WGS sequence"/>
</dbReference>
<reference evidence="1 2" key="1">
    <citation type="journal article" date="2013" name="Curr. Biol.">
        <title>The Genome of the Foraminiferan Reticulomyxa filosa.</title>
        <authorList>
            <person name="Glockner G."/>
            <person name="Hulsmann N."/>
            <person name="Schleicher M."/>
            <person name="Noegel A.A."/>
            <person name="Eichinger L."/>
            <person name="Gallinger C."/>
            <person name="Pawlowski J."/>
            <person name="Sierra R."/>
            <person name="Euteneuer U."/>
            <person name="Pillet L."/>
            <person name="Moustafa A."/>
            <person name="Platzer M."/>
            <person name="Groth M."/>
            <person name="Szafranski K."/>
            <person name="Schliwa M."/>
        </authorList>
    </citation>
    <scope>NUCLEOTIDE SEQUENCE [LARGE SCALE GENOMIC DNA]</scope>
</reference>
<dbReference type="InterPro" id="IPR029033">
    <property type="entry name" value="His_PPase_superfam"/>
</dbReference>
<dbReference type="OrthoDB" id="496981at2759"/>
<protein>
    <submittedName>
        <fullName evidence="1">Uncharacterized protein</fullName>
    </submittedName>
</protein>
<gene>
    <name evidence="1" type="ORF">RFI_29683</name>
</gene>
<organism evidence="1 2">
    <name type="scientific">Reticulomyxa filosa</name>
    <dbReference type="NCBI Taxonomy" id="46433"/>
    <lineage>
        <taxon>Eukaryota</taxon>
        <taxon>Sar</taxon>
        <taxon>Rhizaria</taxon>
        <taxon>Retaria</taxon>
        <taxon>Foraminifera</taxon>
        <taxon>Monothalamids</taxon>
        <taxon>Reticulomyxidae</taxon>
        <taxon>Reticulomyxa</taxon>
    </lineage>
</organism>
<proteinExistence type="predicted"/>
<dbReference type="EMBL" id="ASPP01025840">
    <property type="protein sequence ID" value="ETO07707.1"/>
    <property type="molecule type" value="Genomic_DNA"/>
</dbReference>
<evidence type="ECO:0000313" key="1">
    <source>
        <dbReference type="EMBL" id="ETO07707.1"/>
    </source>
</evidence>
<dbReference type="AlphaFoldDB" id="X6M2P7"/>
<comment type="caution">
    <text evidence="1">The sequence shown here is derived from an EMBL/GenBank/DDBJ whole genome shotgun (WGS) entry which is preliminary data.</text>
</comment>
<name>X6M2P7_RETFI</name>
<keyword evidence="2" id="KW-1185">Reference proteome</keyword>